<dbReference type="RefSeq" id="WP_157291173.1">
    <property type="nucleotide sequence ID" value="NZ_WQRF01000006.1"/>
</dbReference>
<sequence length="260" mass="28483">MEDDDAQVAMRPKMPDLLYAVIGSALPTGATKIAVDDLGRRIANEVYRPGEIMPTEPELAASLGVSRTTVRDAIKVLSGKGMVRTARRYGTRVRPVEEWSLLDAQVVAWHEPSHPRLQSMFAETTELRSIIEPQAAALAAVRATEAQVATISDAAYAMHPTSGSVEDLFDADCTFHATILEATGNLMMRQLRPIILTMLWISYEYGVLAKSPEPVTREGHIKVAEAIRARDSMGAEREMAQMLEFNRRTAGLENAGSVGF</sequence>
<keyword evidence="2" id="KW-0238">DNA-binding</keyword>
<dbReference type="SUPFAM" id="SSF46785">
    <property type="entry name" value="Winged helix' DNA-binding domain"/>
    <property type="match status" value="1"/>
</dbReference>
<dbReference type="AlphaFoldDB" id="A0A7X3K4A6"/>
<dbReference type="InterPro" id="IPR011711">
    <property type="entry name" value="GntR_C"/>
</dbReference>
<accession>A0A7X3K4A6</accession>
<evidence type="ECO:0000256" key="3">
    <source>
        <dbReference type="ARBA" id="ARBA00023163"/>
    </source>
</evidence>
<protein>
    <submittedName>
        <fullName evidence="5">FCD domain-containing protein</fullName>
    </submittedName>
</protein>
<gene>
    <name evidence="5" type="ORF">GO014_15280</name>
</gene>
<evidence type="ECO:0000259" key="4">
    <source>
        <dbReference type="PROSITE" id="PS50949"/>
    </source>
</evidence>
<keyword evidence="6" id="KW-1185">Reference proteome</keyword>
<keyword evidence="1" id="KW-0805">Transcription regulation</keyword>
<keyword evidence="3" id="KW-0804">Transcription</keyword>
<comment type="caution">
    <text evidence="5">The sequence shown here is derived from an EMBL/GenBank/DDBJ whole genome shotgun (WGS) entry which is preliminary data.</text>
</comment>
<dbReference type="CDD" id="cd07377">
    <property type="entry name" value="WHTH_GntR"/>
    <property type="match status" value="1"/>
</dbReference>
<dbReference type="PANTHER" id="PTHR43537">
    <property type="entry name" value="TRANSCRIPTIONAL REGULATOR, GNTR FAMILY"/>
    <property type="match status" value="1"/>
</dbReference>
<dbReference type="GO" id="GO:0003677">
    <property type="term" value="F:DNA binding"/>
    <property type="evidence" value="ECO:0007669"/>
    <property type="project" value="UniProtKB-KW"/>
</dbReference>
<dbReference type="Pfam" id="PF00392">
    <property type="entry name" value="GntR"/>
    <property type="match status" value="1"/>
</dbReference>
<evidence type="ECO:0000313" key="5">
    <source>
        <dbReference type="EMBL" id="MVT00388.1"/>
    </source>
</evidence>
<name>A0A7X3K4A6_9HYPH</name>
<dbReference type="Proteomes" id="UP000438106">
    <property type="component" value="Unassembled WGS sequence"/>
</dbReference>
<evidence type="ECO:0000256" key="1">
    <source>
        <dbReference type="ARBA" id="ARBA00023015"/>
    </source>
</evidence>
<dbReference type="InterPro" id="IPR000524">
    <property type="entry name" value="Tscrpt_reg_HTH_GntR"/>
</dbReference>
<dbReference type="SUPFAM" id="SSF48008">
    <property type="entry name" value="GntR ligand-binding domain-like"/>
    <property type="match status" value="1"/>
</dbReference>
<dbReference type="PROSITE" id="PS50949">
    <property type="entry name" value="HTH_GNTR"/>
    <property type="match status" value="1"/>
</dbReference>
<dbReference type="SMART" id="SM00895">
    <property type="entry name" value="FCD"/>
    <property type="match status" value="1"/>
</dbReference>
<dbReference type="InterPro" id="IPR036390">
    <property type="entry name" value="WH_DNA-bd_sf"/>
</dbReference>
<proteinExistence type="predicted"/>
<dbReference type="PANTHER" id="PTHR43537:SF44">
    <property type="entry name" value="GNTR FAMILY REGULATORY PROTEIN"/>
    <property type="match status" value="1"/>
</dbReference>
<feature type="domain" description="HTH gntR-type" evidence="4">
    <location>
        <begin position="28"/>
        <end position="96"/>
    </location>
</feature>
<dbReference type="Gene3D" id="1.20.120.530">
    <property type="entry name" value="GntR ligand-binding domain-like"/>
    <property type="match status" value="1"/>
</dbReference>
<dbReference type="PRINTS" id="PR00035">
    <property type="entry name" value="HTHGNTR"/>
</dbReference>
<dbReference type="Gene3D" id="1.10.10.10">
    <property type="entry name" value="Winged helix-like DNA-binding domain superfamily/Winged helix DNA-binding domain"/>
    <property type="match status" value="1"/>
</dbReference>
<dbReference type="EMBL" id="WQRF01000006">
    <property type="protein sequence ID" value="MVT00388.1"/>
    <property type="molecule type" value="Genomic_DNA"/>
</dbReference>
<dbReference type="InterPro" id="IPR036388">
    <property type="entry name" value="WH-like_DNA-bd_sf"/>
</dbReference>
<dbReference type="GO" id="GO:0003700">
    <property type="term" value="F:DNA-binding transcription factor activity"/>
    <property type="evidence" value="ECO:0007669"/>
    <property type="project" value="InterPro"/>
</dbReference>
<dbReference type="InterPro" id="IPR008920">
    <property type="entry name" value="TF_FadR/GntR_C"/>
</dbReference>
<dbReference type="Pfam" id="PF07729">
    <property type="entry name" value="FCD"/>
    <property type="match status" value="1"/>
</dbReference>
<organism evidence="5 6">
    <name type="scientific">Devosia marina</name>
    <dbReference type="NCBI Taxonomy" id="2683198"/>
    <lineage>
        <taxon>Bacteria</taxon>
        <taxon>Pseudomonadati</taxon>
        <taxon>Pseudomonadota</taxon>
        <taxon>Alphaproteobacteria</taxon>
        <taxon>Hyphomicrobiales</taxon>
        <taxon>Devosiaceae</taxon>
        <taxon>Devosia</taxon>
    </lineage>
</organism>
<evidence type="ECO:0000256" key="2">
    <source>
        <dbReference type="ARBA" id="ARBA00023125"/>
    </source>
</evidence>
<evidence type="ECO:0000313" key="6">
    <source>
        <dbReference type="Proteomes" id="UP000438106"/>
    </source>
</evidence>
<reference evidence="5 6" key="1">
    <citation type="submission" date="2019-12" db="EMBL/GenBank/DDBJ databases">
        <title>Devosia maris sp. nov., isolated from the deep seawater.</title>
        <authorList>
            <person name="Liu Y."/>
        </authorList>
    </citation>
    <scope>NUCLEOTIDE SEQUENCE [LARGE SCALE GENOMIC DNA]</scope>
    <source>
        <strain evidence="5 6">L53-10-65</strain>
    </source>
</reference>
<dbReference type="SMART" id="SM00345">
    <property type="entry name" value="HTH_GNTR"/>
    <property type="match status" value="1"/>
</dbReference>